<keyword evidence="8" id="KW-0411">Iron-sulfur</keyword>
<dbReference type="InterPro" id="IPR050446">
    <property type="entry name" value="FAD-oxidoreductase/Apoptosis"/>
</dbReference>
<proteinExistence type="predicted"/>
<evidence type="ECO:0000313" key="10">
    <source>
        <dbReference type="EMBL" id="CAE6851130.1"/>
    </source>
</evidence>
<dbReference type="PANTHER" id="PTHR43557">
    <property type="entry name" value="APOPTOSIS-INDUCING FACTOR 1"/>
    <property type="match status" value="1"/>
</dbReference>
<protein>
    <submittedName>
        <fullName evidence="10">3-phenylpropionate/cinnamic acid dioxygenase ferredoxin--NAD(+) reductase component</fullName>
        <ecNumber evidence="10">1.18.1.3</ecNumber>
    </submittedName>
</protein>
<evidence type="ECO:0000256" key="7">
    <source>
        <dbReference type="ARBA" id="ARBA00023004"/>
    </source>
</evidence>
<dbReference type="PANTHER" id="PTHR43557:SF2">
    <property type="entry name" value="RIESKE DOMAIN-CONTAINING PROTEIN-RELATED"/>
    <property type="match status" value="1"/>
</dbReference>
<dbReference type="RefSeq" id="WP_054041591.1">
    <property type="nucleotide sequence ID" value="NZ_CAJNAW010000026.1"/>
</dbReference>
<comment type="caution">
    <text evidence="10">The sequence shown here is derived from an EMBL/GenBank/DDBJ whole genome shotgun (WGS) entry which is preliminary data.</text>
</comment>
<dbReference type="CDD" id="cd03478">
    <property type="entry name" value="Rieske_AIFL_N"/>
    <property type="match status" value="1"/>
</dbReference>
<accession>A0ABM8T291</accession>
<dbReference type="EMBL" id="CAJNBH010000036">
    <property type="protein sequence ID" value="CAE6851130.1"/>
    <property type="molecule type" value="Genomic_DNA"/>
</dbReference>
<evidence type="ECO:0000256" key="1">
    <source>
        <dbReference type="ARBA" id="ARBA00001974"/>
    </source>
</evidence>
<evidence type="ECO:0000256" key="8">
    <source>
        <dbReference type="ARBA" id="ARBA00023014"/>
    </source>
</evidence>
<feature type="domain" description="Rieske" evidence="9">
    <location>
        <begin position="14"/>
        <end position="109"/>
    </location>
</feature>
<comment type="cofactor">
    <cofactor evidence="1">
        <name>FAD</name>
        <dbReference type="ChEBI" id="CHEBI:57692"/>
    </cofactor>
</comment>
<keyword evidence="11" id="KW-1185">Reference proteome</keyword>
<keyword evidence="2" id="KW-0285">Flavoprotein</keyword>
<dbReference type="PROSITE" id="PS51296">
    <property type="entry name" value="RIESKE"/>
    <property type="match status" value="1"/>
</dbReference>
<dbReference type="InterPro" id="IPR028202">
    <property type="entry name" value="Reductase_C"/>
</dbReference>
<keyword evidence="7" id="KW-0408">Iron</keyword>
<evidence type="ECO:0000256" key="3">
    <source>
        <dbReference type="ARBA" id="ARBA00022714"/>
    </source>
</evidence>
<dbReference type="InterPro" id="IPR017941">
    <property type="entry name" value="Rieske_2Fe-2S"/>
</dbReference>
<name>A0ABM8T291_9BURK</name>
<dbReference type="InterPro" id="IPR036922">
    <property type="entry name" value="Rieske_2Fe-2S_sf"/>
</dbReference>
<dbReference type="Gene3D" id="3.50.50.60">
    <property type="entry name" value="FAD/NAD(P)-binding domain"/>
    <property type="match status" value="2"/>
</dbReference>
<dbReference type="Gene3D" id="3.30.390.30">
    <property type="match status" value="1"/>
</dbReference>
<organism evidence="10 11">
    <name type="scientific">Paraburkholderia nemoris</name>
    <dbReference type="NCBI Taxonomy" id="2793076"/>
    <lineage>
        <taxon>Bacteria</taxon>
        <taxon>Pseudomonadati</taxon>
        <taxon>Pseudomonadota</taxon>
        <taxon>Betaproteobacteria</taxon>
        <taxon>Burkholderiales</taxon>
        <taxon>Burkholderiaceae</taxon>
        <taxon>Paraburkholderia</taxon>
    </lineage>
</organism>
<reference evidence="10 11" key="1">
    <citation type="submission" date="2021-02" db="EMBL/GenBank/DDBJ databases">
        <authorList>
            <person name="Vanwijnsberghe S."/>
        </authorList>
    </citation>
    <scope>NUCLEOTIDE SEQUENCE [LARGE SCALE GENOMIC DNA]</scope>
    <source>
        <strain evidence="10 11">R-69776</strain>
    </source>
</reference>
<keyword evidence="5" id="KW-0274">FAD</keyword>
<keyword evidence="10" id="KW-0223">Dioxygenase</keyword>
<dbReference type="Proteomes" id="UP000673821">
    <property type="component" value="Unassembled WGS sequence"/>
</dbReference>
<dbReference type="EC" id="1.18.1.3" evidence="10"/>
<evidence type="ECO:0000256" key="4">
    <source>
        <dbReference type="ARBA" id="ARBA00022723"/>
    </source>
</evidence>
<gene>
    <name evidence="10" type="primary">hcaD</name>
    <name evidence="10" type="ORF">R69776_07505</name>
</gene>
<evidence type="ECO:0000256" key="6">
    <source>
        <dbReference type="ARBA" id="ARBA00023002"/>
    </source>
</evidence>
<evidence type="ECO:0000256" key="5">
    <source>
        <dbReference type="ARBA" id="ARBA00022827"/>
    </source>
</evidence>
<dbReference type="Pfam" id="PF00355">
    <property type="entry name" value="Rieske"/>
    <property type="match status" value="1"/>
</dbReference>
<keyword evidence="6 10" id="KW-0560">Oxidoreductase</keyword>
<dbReference type="SUPFAM" id="SSF50022">
    <property type="entry name" value="ISP domain"/>
    <property type="match status" value="1"/>
</dbReference>
<sequence>MNEPANKLSGPDLAGGVGLSEITDGAMLQGHAHGEPVLLVRRADELFAIGAVCTHYGAPLADGLLVDDTVRCPWHHACFSLRTGAALRAPALDAVACWRVEQRDGSVYVREKLMPVELKPLPAMAGTPQSIVIVGGGAAGHAAAETLRLEGYTGSITLLSADQSGPCDRPNLSKGFLAGTASAESNPLRPPTFYQAHRIDLKLDAPVATLDARGRHLQLANRGRVSFDALLLATGAEPVRLDVPGANLPHVHYLRTLADSRTLVARALTAKRAVVIGASFIGLEVAASLRARNVEVHVVAPDTVPMEKILGPDVGNFIRGLHERHGVTFHLGTTAVSIDPQGVQLKSGENLPADLVVIGIGVRPMIALAEQAGLLIDRGIIVNSYLETSVPGIFAAGDIARWPDRLTGERIRVEHWVVAERQGQTAARNILGRRERFDAVPFFWTEQYDFGLAYVGHAEHWDEVELDGQLDAGTSACTATYRRGGTKLAVAIVHRDLEGLRAEVEFERTIAATDWRHAGTAK</sequence>
<keyword evidence="4" id="KW-0479">Metal-binding</keyword>
<evidence type="ECO:0000256" key="2">
    <source>
        <dbReference type="ARBA" id="ARBA00022630"/>
    </source>
</evidence>
<dbReference type="SUPFAM" id="SSF51905">
    <property type="entry name" value="FAD/NAD(P)-binding domain"/>
    <property type="match status" value="1"/>
</dbReference>
<dbReference type="PRINTS" id="PR00411">
    <property type="entry name" value="PNDRDTASEI"/>
</dbReference>
<dbReference type="Gene3D" id="2.102.10.10">
    <property type="entry name" value="Rieske [2Fe-2S] iron-sulphur domain"/>
    <property type="match status" value="1"/>
</dbReference>
<keyword evidence="3" id="KW-0001">2Fe-2S</keyword>
<dbReference type="Pfam" id="PF07992">
    <property type="entry name" value="Pyr_redox_2"/>
    <property type="match status" value="1"/>
</dbReference>
<dbReference type="GO" id="GO:0008860">
    <property type="term" value="F:ferredoxin-NAD+ reductase activity"/>
    <property type="evidence" value="ECO:0007669"/>
    <property type="project" value="UniProtKB-EC"/>
</dbReference>
<dbReference type="SUPFAM" id="SSF55424">
    <property type="entry name" value="FAD/NAD-linked reductases, dimerisation (C-terminal) domain"/>
    <property type="match status" value="1"/>
</dbReference>
<evidence type="ECO:0000313" key="11">
    <source>
        <dbReference type="Proteomes" id="UP000673821"/>
    </source>
</evidence>
<dbReference type="InterPro" id="IPR036188">
    <property type="entry name" value="FAD/NAD-bd_sf"/>
</dbReference>
<dbReference type="PRINTS" id="PR00368">
    <property type="entry name" value="FADPNR"/>
</dbReference>
<dbReference type="InterPro" id="IPR023753">
    <property type="entry name" value="FAD/NAD-binding_dom"/>
</dbReference>
<dbReference type="GO" id="GO:0051213">
    <property type="term" value="F:dioxygenase activity"/>
    <property type="evidence" value="ECO:0007669"/>
    <property type="project" value="UniProtKB-KW"/>
</dbReference>
<evidence type="ECO:0000259" key="9">
    <source>
        <dbReference type="PROSITE" id="PS51296"/>
    </source>
</evidence>
<dbReference type="Pfam" id="PF14759">
    <property type="entry name" value="Reductase_C"/>
    <property type="match status" value="1"/>
</dbReference>
<dbReference type="InterPro" id="IPR016156">
    <property type="entry name" value="FAD/NAD-linked_Rdtase_dimer_sf"/>
</dbReference>